<dbReference type="Pfam" id="PF22622">
    <property type="entry name" value="MFE-2_hydrat-2_N"/>
    <property type="match status" value="1"/>
</dbReference>
<sequence length="276" mass="29234">MIDQSILGVVEGPWRKSWTPDDALRYAVGVGAHELAFATENSTGVDQQALPTLALALTHWTEPAQVFGDVDESLVLHAGQSLELHRPLPVAGTVEVTRQVTDIFDKGSGALVLSRVDAVHADTGQPAFTARSSVFLRGEGGFGGERGPSAPRWQPPDSPPDVVLRFTTSPTQALLYRLSGDRNPLHSDPVYAAKGGFARPILHGLCTYGITCRLLITELLGGGAHRVSTVDARMSAPVLPGEELLVSAWQLADGAVFRTCTAAGAVVLDAGRLTSR</sequence>
<gene>
    <name evidence="4" type="ORF">BC739_002524</name>
</gene>
<evidence type="ECO:0000313" key="5">
    <source>
        <dbReference type="Proteomes" id="UP000517916"/>
    </source>
</evidence>
<protein>
    <submittedName>
        <fullName evidence="4">Acyl dehydratase</fullName>
    </submittedName>
</protein>
<comment type="similarity">
    <text evidence="1">Belongs to the enoyl-CoA hydratase/isomerase family.</text>
</comment>
<dbReference type="RefSeq" id="WP_051913353.1">
    <property type="nucleotide sequence ID" value="NZ_BAAABQ010000084.1"/>
</dbReference>
<organism evidence="4 5">
    <name type="scientific">Kutzneria viridogrisea</name>
    <dbReference type="NCBI Taxonomy" id="47990"/>
    <lineage>
        <taxon>Bacteria</taxon>
        <taxon>Bacillati</taxon>
        <taxon>Actinomycetota</taxon>
        <taxon>Actinomycetes</taxon>
        <taxon>Pseudonocardiales</taxon>
        <taxon>Pseudonocardiaceae</taxon>
        <taxon>Kutzneria</taxon>
    </lineage>
</organism>
<dbReference type="Proteomes" id="UP000517916">
    <property type="component" value="Unassembled WGS sequence"/>
</dbReference>
<proteinExistence type="inferred from homology"/>
<dbReference type="Pfam" id="PF01575">
    <property type="entry name" value="MaoC_dehydratas"/>
    <property type="match status" value="1"/>
</dbReference>
<reference evidence="4 5" key="1">
    <citation type="submission" date="2020-08" db="EMBL/GenBank/DDBJ databases">
        <title>Genomic Encyclopedia of Archaeal and Bacterial Type Strains, Phase II (KMG-II): from individual species to whole genera.</title>
        <authorList>
            <person name="Goeker M."/>
        </authorList>
    </citation>
    <scope>NUCLEOTIDE SEQUENCE [LARGE SCALE GENOMIC DNA]</scope>
    <source>
        <strain evidence="4 5">DSM 43850</strain>
    </source>
</reference>
<dbReference type="SUPFAM" id="SSF54637">
    <property type="entry name" value="Thioesterase/thiol ester dehydrase-isomerase"/>
    <property type="match status" value="2"/>
</dbReference>
<feature type="domain" description="Peroxisomal multifunctional enzyme type 2-like N-terminal" evidence="3">
    <location>
        <begin position="18"/>
        <end position="138"/>
    </location>
</feature>
<comment type="caution">
    <text evidence="4">The sequence shown here is derived from an EMBL/GenBank/DDBJ whole genome shotgun (WGS) entry which is preliminary data.</text>
</comment>
<evidence type="ECO:0000256" key="1">
    <source>
        <dbReference type="ARBA" id="ARBA00005254"/>
    </source>
</evidence>
<accession>A0ABR6BEM8</accession>
<dbReference type="EMBL" id="JACJID010000002">
    <property type="protein sequence ID" value="MBA8925325.1"/>
    <property type="molecule type" value="Genomic_DNA"/>
</dbReference>
<dbReference type="Gene3D" id="3.10.129.10">
    <property type="entry name" value="Hotdog Thioesterase"/>
    <property type="match status" value="1"/>
</dbReference>
<dbReference type="PANTHER" id="PTHR13078">
    <property type="entry name" value="PEROXISOMAL MULTIFUNCTIONAL ENZYME TYPE 2-RELATED"/>
    <property type="match status" value="1"/>
</dbReference>
<keyword evidence="5" id="KW-1185">Reference proteome</keyword>
<evidence type="ECO:0000313" key="4">
    <source>
        <dbReference type="EMBL" id="MBA8925325.1"/>
    </source>
</evidence>
<evidence type="ECO:0000259" key="3">
    <source>
        <dbReference type="Pfam" id="PF22622"/>
    </source>
</evidence>
<name>A0ABR6BEM8_9PSEU</name>
<dbReference type="PANTHER" id="PTHR13078:SF56">
    <property type="entry name" value="PEROXISOMAL MULTIFUNCTIONAL ENZYME TYPE 2"/>
    <property type="match status" value="1"/>
</dbReference>
<dbReference type="InterPro" id="IPR029069">
    <property type="entry name" value="HotDog_dom_sf"/>
</dbReference>
<evidence type="ECO:0000259" key="2">
    <source>
        <dbReference type="Pfam" id="PF01575"/>
    </source>
</evidence>
<dbReference type="InterPro" id="IPR002539">
    <property type="entry name" value="MaoC-like_dom"/>
</dbReference>
<dbReference type="InterPro" id="IPR054357">
    <property type="entry name" value="MFE-2_N"/>
</dbReference>
<feature type="domain" description="MaoC-like" evidence="2">
    <location>
        <begin position="155"/>
        <end position="263"/>
    </location>
</feature>